<dbReference type="Pfam" id="PF00169">
    <property type="entry name" value="PH"/>
    <property type="match status" value="1"/>
</dbReference>
<dbReference type="InterPro" id="IPR000719">
    <property type="entry name" value="Prot_kinase_dom"/>
</dbReference>
<feature type="domain" description="PH" evidence="19">
    <location>
        <begin position="754"/>
        <end position="850"/>
    </location>
</feature>
<dbReference type="GO" id="GO:0110031">
    <property type="term" value="P:negative regulation of G2/MI transition of meiotic cell cycle"/>
    <property type="evidence" value="ECO:0007669"/>
    <property type="project" value="TreeGrafter"/>
</dbReference>
<comment type="similarity">
    <text evidence="13">Belongs to the protein kinase superfamily. Ser/Thr protein kinase family. GCN2 subfamily.</text>
</comment>
<dbReference type="GO" id="GO:0005524">
    <property type="term" value="F:ATP binding"/>
    <property type="evidence" value="ECO:0007669"/>
    <property type="project" value="UniProtKB-UniRule"/>
</dbReference>
<feature type="compositionally biased region" description="Polar residues" evidence="18">
    <location>
        <begin position="469"/>
        <end position="489"/>
    </location>
</feature>
<dbReference type="PROSITE" id="PS50011">
    <property type="entry name" value="PROTEIN_KINASE_DOM"/>
    <property type="match status" value="1"/>
</dbReference>
<dbReference type="PROSITE" id="PS50003">
    <property type="entry name" value="PH_DOMAIN"/>
    <property type="match status" value="1"/>
</dbReference>
<dbReference type="Proteomes" id="UP001497482">
    <property type="component" value="Chromosome 23"/>
</dbReference>
<evidence type="ECO:0000256" key="3">
    <source>
        <dbReference type="ARBA" id="ARBA00022527"/>
    </source>
</evidence>
<evidence type="ECO:0000256" key="1">
    <source>
        <dbReference type="ARBA" id="ARBA00004395"/>
    </source>
</evidence>
<evidence type="ECO:0000256" key="13">
    <source>
        <dbReference type="ARBA" id="ARBA00037982"/>
    </source>
</evidence>
<evidence type="ECO:0000259" key="19">
    <source>
        <dbReference type="PROSITE" id="PS50003"/>
    </source>
</evidence>
<dbReference type="EC" id="2.7.11.1" evidence="2"/>
<dbReference type="GO" id="GO:0000139">
    <property type="term" value="C:Golgi membrane"/>
    <property type="evidence" value="ECO:0007669"/>
    <property type="project" value="UniProtKB-SubCell"/>
</dbReference>
<dbReference type="GO" id="GO:0004674">
    <property type="term" value="F:protein serine/threonine kinase activity"/>
    <property type="evidence" value="ECO:0007669"/>
    <property type="project" value="UniProtKB-KW"/>
</dbReference>
<reference evidence="21 22" key="1">
    <citation type="submission" date="2024-04" db="EMBL/GenBank/DDBJ databases">
        <authorList>
            <person name="Waldvogel A.-M."/>
            <person name="Schoenle A."/>
        </authorList>
    </citation>
    <scope>NUCLEOTIDE SEQUENCE [LARGE SCALE GENOMIC DNA]</scope>
</reference>
<evidence type="ECO:0000256" key="5">
    <source>
        <dbReference type="ARBA" id="ARBA00022723"/>
    </source>
</evidence>
<comment type="subcellular location">
    <subcellularLocation>
        <location evidence="1">Golgi apparatus membrane</location>
        <topology evidence="1">Peripheral membrane protein</topology>
    </subcellularLocation>
</comment>
<protein>
    <recommendedName>
        <fullName evidence="2">non-specific serine/threonine protein kinase</fullName>
        <ecNumber evidence="2">2.7.11.1</ecNumber>
    </recommendedName>
</protein>
<evidence type="ECO:0000256" key="4">
    <source>
        <dbReference type="ARBA" id="ARBA00022679"/>
    </source>
</evidence>
<evidence type="ECO:0000256" key="11">
    <source>
        <dbReference type="ARBA" id="ARBA00023136"/>
    </source>
</evidence>
<keyword evidence="5" id="KW-0479">Metal-binding</keyword>
<proteinExistence type="inferred from homology"/>
<dbReference type="GO" id="GO:0046872">
    <property type="term" value="F:metal ion binding"/>
    <property type="evidence" value="ECO:0007669"/>
    <property type="project" value="UniProtKB-KW"/>
</dbReference>
<feature type="region of interest" description="Disordered" evidence="18">
    <location>
        <begin position="29"/>
        <end position="94"/>
    </location>
</feature>
<keyword evidence="11" id="KW-0472">Membrane</keyword>
<dbReference type="InterPro" id="IPR011993">
    <property type="entry name" value="PH-like_dom_sf"/>
</dbReference>
<keyword evidence="9" id="KW-0460">Magnesium</keyword>
<feature type="region of interest" description="Disordered" evidence="18">
    <location>
        <begin position="507"/>
        <end position="553"/>
    </location>
</feature>
<dbReference type="PANTHER" id="PTHR11042">
    <property type="entry name" value="EUKARYOTIC TRANSLATION INITIATION FACTOR 2-ALPHA KINASE EIF2-ALPHA KINASE -RELATED"/>
    <property type="match status" value="1"/>
</dbReference>
<evidence type="ECO:0000256" key="2">
    <source>
        <dbReference type="ARBA" id="ARBA00012513"/>
    </source>
</evidence>
<feature type="domain" description="Protein kinase" evidence="20">
    <location>
        <begin position="106"/>
        <end position="360"/>
    </location>
</feature>
<evidence type="ECO:0000256" key="14">
    <source>
        <dbReference type="ARBA" id="ARBA00047899"/>
    </source>
</evidence>
<dbReference type="GO" id="GO:0051321">
    <property type="term" value="P:meiotic cell cycle"/>
    <property type="evidence" value="ECO:0007669"/>
    <property type="project" value="TreeGrafter"/>
</dbReference>
<dbReference type="SUPFAM" id="SSF56112">
    <property type="entry name" value="Protein kinase-like (PK-like)"/>
    <property type="match status" value="1"/>
</dbReference>
<dbReference type="SUPFAM" id="SSF50729">
    <property type="entry name" value="PH domain-like"/>
    <property type="match status" value="1"/>
</dbReference>
<dbReference type="Gene3D" id="2.30.29.30">
    <property type="entry name" value="Pleckstrin-homology domain (PH domain)/Phosphotyrosine-binding domain (PTB)"/>
    <property type="match status" value="1"/>
</dbReference>
<feature type="compositionally biased region" description="Low complexity" evidence="18">
    <location>
        <begin position="903"/>
        <end position="914"/>
    </location>
</feature>
<keyword evidence="6 16" id="KW-0547">Nucleotide-binding</keyword>
<dbReference type="PANTHER" id="PTHR11042:SF183">
    <property type="entry name" value="MEMBRANE-ASSOCIATED TYROSINE- AND THREONINE-SPECIFIC CDC2-INHIBITORY KINASE"/>
    <property type="match status" value="1"/>
</dbReference>
<evidence type="ECO:0000256" key="18">
    <source>
        <dbReference type="SAM" id="MobiDB-lite"/>
    </source>
</evidence>
<dbReference type="SMART" id="SM00233">
    <property type="entry name" value="PH"/>
    <property type="match status" value="1"/>
</dbReference>
<keyword evidence="22" id="KW-1185">Reference proteome</keyword>
<keyword evidence="7" id="KW-0418">Kinase</keyword>
<accession>A0AAV2LII8</accession>
<dbReference type="GO" id="GO:0005634">
    <property type="term" value="C:nucleus"/>
    <property type="evidence" value="ECO:0007669"/>
    <property type="project" value="TreeGrafter"/>
</dbReference>
<keyword evidence="17" id="KW-0175">Coiled coil</keyword>
<keyword evidence="12" id="KW-0131">Cell cycle</keyword>
<evidence type="ECO:0000256" key="9">
    <source>
        <dbReference type="ARBA" id="ARBA00022842"/>
    </source>
</evidence>
<feature type="region of interest" description="Disordered" evidence="18">
    <location>
        <begin position="469"/>
        <end position="493"/>
    </location>
</feature>
<dbReference type="PROSITE" id="PS00108">
    <property type="entry name" value="PROTEIN_KINASE_ST"/>
    <property type="match status" value="1"/>
</dbReference>
<dbReference type="Gene3D" id="3.30.200.20">
    <property type="entry name" value="Phosphorylase Kinase, domain 1"/>
    <property type="match status" value="1"/>
</dbReference>
<evidence type="ECO:0000313" key="22">
    <source>
        <dbReference type="Proteomes" id="UP001497482"/>
    </source>
</evidence>
<dbReference type="InterPro" id="IPR011009">
    <property type="entry name" value="Kinase-like_dom_sf"/>
</dbReference>
<feature type="compositionally biased region" description="Low complexity" evidence="18">
    <location>
        <begin position="33"/>
        <end position="53"/>
    </location>
</feature>
<keyword evidence="8 16" id="KW-0067">ATP-binding</keyword>
<feature type="compositionally biased region" description="Low complexity" evidence="18">
    <location>
        <begin position="523"/>
        <end position="537"/>
    </location>
</feature>
<feature type="coiled-coil region" evidence="17">
    <location>
        <begin position="650"/>
        <end position="691"/>
    </location>
</feature>
<evidence type="ECO:0000256" key="12">
    <source>
        <dbReference type="ARBA" id="ARBA00023306"/>
    </source>
</evidence>
<evidence type="ECO:0000256" key="7">
    <source>
        <dbReference type="ARBA" id="ARBA00022777"/>
    </source>
</evidence>
<keyword evidence="3" id="KW-0723">Serine/threonine-protein kinase</keyword>
<dbReference type="InterPro" id="IPR008271">
    <property type="entry name" value="Ser/Thr_kinase_AS"/>
</dbReference>
<evidence type="ECO:0000256" key="6">
    <source>
        <dbReference type="ARBA" id="ARBA00022741"/>
    </source>
</evidence>
<dbReference type="InterPro" id="IPR050339">
    <property type="entry name" value="CC_SR_Kinase"/>
</dbReference>
<evidence type="ECO:0000313" key="21">
    <source>
        <dbReference type="EMBL" id="CAL1599424.1"/>
    </source>
</evidence>
<dbReference type="InterPro" id="IPR001849">
    <property type="entry name" value="PH_domain"/>
</dbReference>
<dbReference type="Pfam" id="PF00069">
    <property type="entry name" value="Pkinase"/>
    <property type="match status" value="1"/>
</dbReference>
<dbReference type="PROSITE" id="PS00107">
    <property type="entry name" value="PROTEIN_KINASE_ATP"/>
    <property type="match status" value="1"/>
</dbReference>
<feature type="region of interest" description="Disordered" evidence="18">
    <location>
        <begin position="898"/>
        <end position="941"/>
    </location>
</feature>
<dbReference type="EMBL" id="OZ035845">
    <property type="protein sequence ID" value="CAL1599424.1"/>
    <property type="molecule type" value="Genomic_DNA"/>
</dbReference>
<evidence type="ECO:0000259" key="20">
    <source>
        <dbReference type="PROSITE" id="PS50011"/>
    </source>
</evidence>
<name>A0AAV2LII8_KNICA</name>
<comment type="catalytic activity">
    <reaction evidence="15">
        <text>L-seryl-[protein] + ATP = O-phospho-L-seryl-[protein] + ADP + H(+)</text>
        <dbReference type="Rhea" id="RHEA:17989"/>
        <dbReference type="Rhea" id="RHEA-COMP:9863"/>
        <dbReference type="Rhea" id="RHEA-COMP:11604"/>
        <dbReference type="ChEBI" id="CHEBI:15378"/>
        <dbReference type="ChEBI" id="CHEBI:29999"/>
        <dbReference type="ChEBI" id="CHEBI:30616"/>
        <dbReference type="ChEBI" id="CHEBI:83421"/>
        <dbReference type="ChEBI" id="CHEBI:456216"/>
        <dbReference type="EC" id="2.7.11.1"/>
    </reaction>
</comment>
<evidence type="ECO:0000256" key="8">
    <source>
        <dbReference type="ARBA" id="ARBA00022840"/>
    </source>
</evidence>
<dbReference type="SMART" id="SM00220">
    <property type="entry name" value="S_TKc"/>
    <property type="match status" value="1"/>
</dbReference>
<dbReference type="Gene3D" id="1.10.510.10">
    <property type="entry name" value="Transferase(Phosphotransferase) domain 1"/>
    <property type="match status" value="1"/>
</dbReference>
<dbReference type="InterPro" id="IPR017441">
    <property type="entry name" value="Protein_kinase_ATP_BS"/>
</dbReference>
<feature type="binding site" evidence="16">
    <location>
        <position position="135"/>
    </location>
    <ligand>
        <name>ATP</name>
        <dbReference type="ChEBI" id="CHEBI:30616"/>
    </ligand>
</feature>
<evidence type="ECO:0000256" key="10">
    <source>
        <dbReference type="ARBA" id="ARBA00023034"/>
    </source>
</evidence>
<evidence type="ECO:0000256" key="17">
    <source>
        <dbReference type="SAM" id="Coils"/>
    </source>
</evidence>
<feature type="compositionally biased region" description="Basic residues" evidence="18">
    <location>
        <begin position="927"/>
        <end position="938"/>
    </location>
</feature>
<dbReference type="AlphaFoldDB" id="A0AAV2LII8"/>
<comment type="catalytic activity">
    <reaction evidence="14">
        <text>L-threonyl-[protein] + ATP = O-phospho-L-threonyl-[protein] + ADP + H(+)</text>
        <dbReference type="Rhea" id="RHEA:46608"/>
        <dbReference type="Rhea" id="RHEA-COMP:11060"/>
        <dbReference type="Rhea" id="RHEA-COMP:11605"/>
        <dbReference type="ChEBI" id="CHEBI:15378"/>
        <dbReference type="ChEBI" id="CHEBI:30013"/>
        <dbReference type="ChEBI" id="CHEBI:30616"/>
        <dbReference type="ChEBI" id="CHEBI:61977"/>
        <dbReference type="ChEBI" id="CHEBI:456216"/>
        <dbReference type="EC" id="2.7.11.1"/>
    </reaction>
</comment>
<dbReference type="CDD" id="cd13288">
    <property type="entry name" value="PH_Ses"/>
    <property type="match status" value="1"/>
</dbReference>
<gene>
    <name evidence="21" type="ORF">KC01_LOCUS27696</name>
</gene>
<evidence type="ECO:0000256" key="16">
    <source>
        <dbReference type="PROSITE-ProRule" id="PRU10141"/>
    </source>
</evidence>
<sequence length="999" mass="111917">MSVAVEAAAARLPLPSHLSLAEPSFSIKKRRSPFSSSTSNSSHSSPSRLSRSMPPLPPCKGCPPLSRVFPHQPSPFTPLSQSLNKSPAPSSVYNPNKQQTYFNQCFTNLGLLGRGSFGEVFKVQSNQDGHRYAVKRSAHRFRGNTDRGRSLKEARNHENLCPHPHILNFVAAWEECGRLYIQTELCSTSLLLHAENQPPGPDEAAAWNYLCDLLSALEHVHSLGFVHLDLKPANVLITESGRLKLADFGLLFQFDQKDGGETFKEDIQEGDPRYMAPELLRGVYGPAADVFSLGVTILELACNIEVPNGGDSWQQLRKGCLPTEFTNGLSPEFQRVLQTMLEPDPSKRPTVSELLSLPCVKKQIWKRQIYLTVTEAILALASFFQKATCFGWRVLFSLPWSFVPQWPQSAPCTPPKNSWDKDLTLPLSAMMAESGTPEEGEESVFLVDQTDLDLSPTFSHRLKSRLSLESTSTPIHNQRNSTHTPNSSVAREWPSCSLPLTPSSINSHDSRHVLTPNGSPFHASALSRHSSARSSARSSKRSGRDWILADEPAPRPNFEPKNLLSLFEETASDRGVIRLVGSFIHLWHLQPFRISGVLRWNVPSVCLLETVGLESRVYFPLIVQCHRMSKLQHLNDRVAKLLTQAVYEVLEAVKDTVSEYQEKTARTQRENESLKRRLHELKEEIAQERLGLTTSHSIDLPQNNIDKVDNLNKKTERLPVSIDAKEEVREVEVRGVEMKIDEKVICYYESSDSPVDKEGYLYKKGEIKTSYQKRWFVLKGNLLFYKDKPLDRDLIGVIVLEGCTVQLCESDEQFAFSLLWSEPGLRTYKLAAEDQESLEDWIKALLSANHCYLAIVLSDMERAYREALGAASSETKSNPFIMPQFPVAARQTLPLSTSTLHRPAPSAPGQSSGSMLQPSAVAPTKATLRKSPKLRPKKAANTLSTQATATFFADLAGLTLESQEDFRKMHEEFGKEIKKLISLWAKRRPDGQEDLIDFD</sequence>
<organism evidence="21 22">
    <name type="scientific">Knipowitschia caucasica</name>
    <name type="common">Caucasian dwarf goby</name>
    <name type="synonym">Pomatoschistus caucasicus</name>
    <dbReference type="NCBI Taxonomy" id="637954"/>
    <lineage>
        <taxon>Eukaryota</taxon>
        <taxon>Metazoa</taxon>
        <taxon>Chordata</taxon>
        <taxon>Craniata</taxon>
        <taxon>Vertebrata</taxon>
        <taxon>Euteleostomi</taxon>
        <taxon>Actinopterygii</taxon>
        <taxon>Neopterygii</taxon>
        <taxon>Teleostei</taxon>
        <taxon>Neoteleostei</taxon>
        <taxon>Acanthomorphata</taxon>
        <taxon>Gobiaria</taxon>
        <taxon>Gobiiformes</taxon>
        <taxon>Gobioidei</taxon>
        <taxon>Gobiidae</taxon>
        <taxon>Gobiinae</taxon>
        <taxon>Knipowitschia</taxon>
    </lineage>
</organism>
<evidence type="ECO:0000256" key="15">
    <source>
        <dbReference type="ARBA" id="ARBA00048679"/>
    </source>
</evidence>
<keyword evidence="4" id="KW-0808">Transferase</keyword>
<dbReference type="FunFam" id="1.10.510.10:FF:000315">
    <property type="entry name" value="membrane-associated tyrosine- and threonine-specific cdc2-inhibitory kinase"/>
    <property type="match status" value="1"/>
</dbReference>
<keyword evidence="10" id="KW-0333">Golgi apparatus</keyword>
<feature type="compositionally biased region" description="Polar residues" evidence="18">
    <location>
        <begin position="77"/>
        <end position="94"/>
    </location>
</feature>